<dbReference type="InterPro" id="IPR002549">
    <property type="entry name" value="AI-2E-like"/>
</dbReference>
<keyword evidence="4" id="KW-1003">Cell membrane</keyword>
<evidence type="ECO:0000256" key="5">
    <source>
        <dbReference type="ARBA" id="ARBA00022692"/>
    </source>
</evidence>
<keyword evidence="6 9" id="KW-1133">Transmembrane helix</keyword>
<sequence length="400" mass="42131">MPNEKLHDPTPGGPSSARDEDDESVGLPHESESEGMVAVAEITAAEISTDENPMGTVGKPFNWRAPFFVALVATAGVAVMYAALHLFVAAGHTFILIGLSLFLAVGIDPAVSWLVRRRVPRWLGVVVVLVVIIGCIAGFIAAAVPALVTQAEQFVTNAPKYLQQAQDKHTFIGQLNAKFHLQQKLESLLSSSTSAATSGIIGAGVAVFSAVADGLVVLVLTIYFLADMPRIRGLLYRLFPHSRRPRAILIGDDILAKVGGYVLGNLVISLIAGGLTFAWLIIFGVPYALLLSIMVAILDLVPVVGSTVAGVVVALVAMTVSFPLAVATVIFFIVYRLGEDYLLVPRIIGKAVDVPPLVTVVAVLIGSALLGILGALVAIPIAAAGLLLARELLFPRLDRS</sequence>
<dbReference type="Pfam" id="PF01594">
    <property type="entry name" value="AI-2E_transport"/>
    <property type="match status" value="1"/>
</dbReference>
<evidence type="ECO:0000256" key="3">
    <source>
        <dbReference type="ARBA" id="ARBA00022448"/>
    </source>
</evidence>
<evidence type="ECO:0000313" key="10">
    <source>
        <dbReference type="EMBL" id="SDO61763.1"/>
    </source>
</evidence>
<evidence type="ECO:0000256" key="7">
    <source>
        <dbReference type="ARBA" id="ARBA00023136"/>
    </source>
</evidence>
<evidence type="ECO:0000256" key="9">
    <source>
        <dbReference type="SAM" id="Phobius"/>
    </source>
</evidence>
<dbReference type="EMBL" id="LT629710">
    <property type="protein sequence ID" value="SDO61763.1"/>
    <property type="molecule type" value="Genomic_DNA"/>
</dbReference>
<evidence type="ECO:0000256" key="8">
    <source>
        <dbReference type="SAM" id="MobiDB-lite"/>
    </source>
</evidence>
<keyword evidence="11" id="KW-1185">Reference proteome</keyword>
<evidence type="ECO:0000256" key="2">
    <source>
        <dbReference type="ARBA" id="ARBA00009773"/>
    </source>
</evidence>
<evidence type="ECO:0000256" key="4">
    <source>
        <dbReference type="ARBA" id="ARBA00022475"/>
    </source>
</evidence>
<dbReference type="STRING" id="1090615.SAMN04515671_1503"/>
<feature type="transmembrane region" description="Helical" evidence="9">
    <location>
        <begin position="357"/>
        <end position="389"/>
    </location>
</feature>
<feature type="transmembrane region" description="Helical" evidence="9">
    <location>
        <begin position="67"/>
        <end position="88"/>
    </location>
</feature>
<keyword evidence="5 9" id="KW-0812">Transmembrane</keyword>
<evidence type="ECO:0000256" key="6">
    <source>
        <dbReference type="ARBA" id="ARBA00022989"/>
    </source>
</evidence>
<feature type="region of interest" description="Disordered" evidence="8">
    <location>
        <begin position="1"/>
        <end position="35"/>
    </location>
</feature>
<reference evidence="10 11" key="1">
    <citation type="submission" date="2016-10" db="EMBL/GenBank/DDBJ databases">
        <authorList>
            <person name="de Groot N.N."/>
        </authorList>
    </citation>
    <scope>NUCLEOTIDE SEQUENCE [LARGE SCALE GENOMIC DNA]</scope>
    <source>
        <strain evidence="11">P4-7,KCTC 19426,CECT 7604</strain>
    </source>
</reference>
<feature type="transmembrane region" description="Helical" evidence="9">
    <location>
        <begin position="122"/>
        <end position="148"/>
    </location>
</feature>
<comment type="subcellular location">
    <subcellularLocation>
        <location evidence="1">Cell membrane</location>
        <topology evidence="1">Multi-pass membrane protein</topology>
    </subcellularLocation>
</comment>
<name>A0A1H0L158_9ACTN</name>
<evidence type="ECO:0000313" key="11">
    <source>
        <dbReference type="Proteomes" id="UP000198741"/>
    </source>
</evidence>
<dbReference type="Proteomes" id="UP000198741">
    <property type="component" value="Chromosome I"/>
</dbReference>
<feature type="transmembrane region" description="Helical" evidence="9">
    <location>
        <begin position="200"/>
        <end position="226"/>
    </location>
</feature>
<dbReference type="RefSeq" id="WP_231988403.1">
    <property type="nucleotide sequence ID" value="NZ_LT629710.1"/>
</dbReference>
<feature type="transmembrane region" description="Helical" evidence="9">
    <location>
        <begin position="308"/>
        <end position="337"/>
    </location>
</feature>
<proteinExistence type="inferred from homology"/>
<keyword evidence="3" id="KW-0813">Transport</keyword>
<dbReference type="PANTHER" id="PTHR21716">
    <property type="entry name" value="TRANSMEMBRANE PROTEIN"/>
    <property type="match status" value="1"/>
</dbReference>
<feature type="transmembrane region" description="Helical" evidence="9">
    <location>
        <begin position="94"/>
        <end position="115"/>
    </location>
</feature>
<protein>
    <submittedName>
        <fullName evidence="10">Predicted PurR-regulated permease PerM</fullName>
    </submittedName>
</protein>
<comment type="similarity">
    <text evidence="2">Belongs to the autoinducer-2 exporter (AI-2E) (TC 2.A.86) family.</text>
</comment>
<evidence type="ECO:0000256" key="1">
    <source>
        <dbReference type="ARBA" id="ARBA00004651"/>
    </source>
</evidence>
<gene>
    <name evidence="10" type="ORF">SAMN04515671_1503</name>
</gene>
<dbReference type="GO" id="GO:0005886">
    <property type="term" value="C:plasma membrane"/>
    <property type="evidence" value="ECO:0007669"/>
    <property type="project" value="UniProtKB-SubCell"/>
</dbReference>
<accession>A0A1H0L158</accession>
<organism evidence="10 11">
    <name type="scientific">Nakamurella panacisegetis</name>
    <dbReference type="NCBI Taxonomy" id="1090615"/>
    <lineage>
        <taxon>Bacteria</taxon>
        <taxon>Bacillati</taxon>
        <taxon>Actinomycetota</taxon>
        <taxon>Actinomycetes</taxon>
        <taxon>Nakamurellales</taxon>
        <taxon>Nakamurellaceae</taxon>
        <taxon>Nakamurella</taxon>
    </lineage>
</organism>
<dbReference type="GO" id="GO:0055085">
    <property type="term" value="P:transmembrane transport"/>
    <property type="evidence" value="ECO:0007669"/>
    <property type="project" value="TreeGrafter"/>
</dbReference>
<dbReference type="AlphaFoldDB" id="A0A1H0L158"/>
<keyword evidence="7 9" id="KW-0472">Membrane</keyword>
<dbReference type="PANTHER" id="PTHR21716:SF53">
    <property type="entry name" value="PERMEASE PERM-RELATED"/>
    <property type="match status" value="1"/>
</dbReference>